<evidence type="ECO:0000256" key="4">
    <source>
        <dbReference type="PROSITE-ProRule" id="PRU00134"/>
    </source>
</evidence>
<dbReference type="Proteomes" id="UP000308197">
    <property type="component" value="Unassembled WGS sequence"/>
</dbReference>
<dbReference type="EMBL" id="ML210973">
    <property type="protein sequence ID" value="TFK94088.1"/>
    <property type="molecule type" value="Genomic_DNA"/>
</dbReference>
<keyword evidence="1" id="KW-0479">Metal-binding</keyword>
<dbReference type="InterPro" id="IPR002893">
    <property type="entry name" value="Znf_MYND"/>
</dbReference>
<evidence type="ECO:0000313" key="8">
    <source>
        <dbReference type="Proteomes" id="UP000308197"/>
    </source>
</evidence>
<dbReference type="Pfam" id="PF01753">
    <property type="entry name" value="zf-MYND"/>
    <property type="match status" value="1"/>
</dbReference>
<keyword evidence="8" id="KW-1185">Reference proteome</keyword>
<keyword evidence="3" id="KW-0862">Zinc</keyword>
<dbReference type="SUPFAM" id="SSF144232">
    <property type="entry name" value="HIT/MYND zinc finger-like"/>
    <property type="match status" value="1"/>
</dbReference>
<evidence type="ECO:0000256" key="3">
    <source>
        <dbReference type="ARBA" id="ARBA00022833"/>
    </source>
</evidence>
<evidence type="ECO:0000256" key="2">
    <source>
        <dbReference type="ARBA" id="ARBA00022771"/>
    </source>
</evidence>
<dbReference type="AlphaFoldDB" id="A0A5C3Q1M1"/>
<dbReference type="PROSITE" id="PS01360">
    <property type="entry name" value="ZF_MYND_1"/>
    <property type="match status" value="1"/>
</dbReference>
<feature type="domain" description="MYND-type" evidence="6">
    <location>
        <begin position="38"/>
        <end position="78"/>
    </location>
</feature>
<dbReference type="Gene3D" id="6.10.140.2220">
    <property type="match status" value="1"/>
</dbReference>
<evidence type="ECO:0000256" key="1">
    <source>
        <dbReference type="ARBA" id="ARBA00022723"/>
    </source>
</evidence>
<sequence>MEYFPFVTTAGRMSKFKKAMRVIDANEVRYEHVTQRRCSFCVATSEDPLRQCSVCKSVRYCDEKCQLEDYRTRHKRECGRFVTPPLTRAFLTQSTGNDTIYPKHPVFAKGYHDGVGCWVSHEGRPDFGLQAFATNIWATPETWRKTYSSRITSYTPLAEKYNALRPNLLTLAVVVQNRRKDKKPIVVFAGRTRVVTKPGADHDVTQAKSDLEDITSYEEEGGSVAALRVAEDPLYRCPRLAIKNVAGVEFQADHPPLTVVNEPHGIVFLAPGEYVVYNVQFRVGDGNKCSTDVGALIHLRAASFVWQLAEDYVPWVQERAEHIRSNPRECPAPKDVGPPPPETLIPFDLPIVFAYYLDAIKEGERKYVEGHYGKKHTEAIMKQNEQDRWVYAVAAQMQGITDERLAGDIEVSDVDGQTVLAAGTTGTDADAALLLPTFPTATPRTPQITQTREQLAGPRSPMSTGRLVKMRMRMLLRPMRMMLTTSPTATPRTLQITSLTEPTTYVTRGRNLLRCASF</sequence>
<accession>A0A5C3Q1M1</accession>
<proteinExistence type="predicted"/>
<dbReference type="PROSITE" id="PS50865">
    <property type="entry name" value="ZF_MYND_2"/>
    <property type="match status" value="1"/>
</dbReference>
<gene>
    <name evidence="7" type="ORF">K466DRAFT_536863</name>
</gene>
<evidence type="ECO:0000259" key="6">
    <source>
        <dbReference type="PROSITE" id="PS50865"/>
    </source>
</evidence>
<keyword evidence="2 4" id="KW-0863">Zinc-finger</keyword>
<organism evidence="7 8">
    <name type="scientific">Polyporus arcularius HHB13444</name>
    <dbReference type="NCBI Taxonomy" id="1314778"/>
    <lineage>
        <taxon>Eukaryota</taxon>
        <taxon>Fungi</taxon>
        <taxon>Dikarya</taxon>
        <taxon>Basidiomycota</taxon>
        <taxon>Agaricomycotina</taxon>
        <taxon>Agaricomycetes</taxon>
        <taxon>Polyporales</taxon>
        <taxon>Polyporaceae</taxon>
        <taxon>Polyporus</taxon>
    </lineage>
</organism>
<protein>
    <recommendedName>
        <fullName evidence="6">MYND-type domain-containing protein</fullName>
    </recommendedName>
</protein>
<evidence type="ECO:0000313" key="7">
    <source>
        <dbReference type="EMBL" id="TFK94088.1"/>
    </source>
</evidence>
<feature type="region of interest" description="Disordered" evidence="5">
    <location>
        <begin position="439"/>
        <end position="463"/>
    </location>
</feature>
<dbReference type="InParanoid" id="A0A5C3Q1M1"/>
<dbReference type="GO" id="GO:0008270">
    <property type="term" value="F:zinc ion binding"/>
    <property type="evidence" value="ECO:0007669"/>
    <property type="project" value="UniProtKB-KW"/>
</dbReference>
<name>A0A5C3Q1M1_9APHY</name>
<reference evidence="7 8" key="1">
    <citation type="journal article" date="2019" name="Nat. Ecol. Evol.">
        <title>Megaphylogeny resolves global patterns of mushroom evolution.</title>
        <authorList>
            <person name="Varga T."/>
            <person name="Krizsan K."/>
            <person name="Foldi C."/>
            <person name="Dima B."/>
            <person name="Sanchez-Garcia M."/>
            <person name="Sanchez-Ramirez S."/>
            <person name="Szollosi G.J."/>
            <person name="Szarkandi J.G."/>
            <person name="Papp V."/>
            <person name="Albert L."/>
            <person name="Andreopoulos W."/>
            <person name="Angelini C."/>
            <person name="Antonin V."/>
            <person name="Barry K.W."/>
            <person name="Bougher N.L."/>
            <person name="Buchanan P."/>
            <person name="Buyck B."/>
            <person name="Bense V."/>
            <person name="Catcheside P."/>
            <person name="Chovatia M."/>
            <person name="Cooper J."/>
            <person name="Damon W."/>
            <person name="Desjardin D."/>
            <person name="Finy P."/>
            <person name="Geml J."/>
            <person name="Haridas S."/>
            <person name="Hughes K."/>
            <person name="Justo A."/>
            <person name="Karasinski D."/>
            <person name="Kautmanova I."/>
            <person name="Kiss B."/>
            <person name="Kocsube S."/>
            <person name="Kotiranta H."/>
            <person name="LaButti K.M."/>
            <person name="Lechner B.E."/>
            <person name="Liimatainen K."/>
            <person name="Lipzen A."/>
            <person name="Lukacs Z."/>
            <person name="Mihaltcheva S."/>
            <person name="Morgado L.N."/>
            <person name="Niskanen T."/>
            <person name="Noordeloos M.E."/>
            <person name="Ohm R.A."/>
            <person name="Ortiz-Santana B."/>
            <person name="Ovrebo C."/>
            <person name="Racz N."/>
            <person name="Riley R."/>
            <person name="Savchenko A."/>
            <person name="Shiryaev A."/>
            <person name="Soop K."/>
            <person name="Spirin V."/>
            <person name="Szebenyi C."/>
            <person name="Tomsovsky M."/>
            <person name="Tulloss R.E."/>
            <person name="Uehling J."/>
            <person name="Grigoriev I.V."/>
            <person name="Vagvolgyi C."/>
            <person name="Papp T."/>
            <person name="Martin F.M."/>
            <person name="Miettinen O."/>
            <person name="Hibbett D.S."/>
            <person name="Nagy L.G."/>
        </authorList>
    </citation>
    <scope>NUCLEOTIDE SEQUENCE [LARGE SCALE GENOMIC DNA]</scope>
    <source>
        <strain evidence="7 8">HHB13444</strain>
    </source>
</reference>
<dbReference type="STRING" id="1314778.A0A5C3Q1M1"/>
<evidence type="ECO:0000256" key="5">
    <source>
        <dbReference type="SAM" id="MobiDB-lite"/>
    </source>
</evidence>